<dbReference type="InterPro" id="IPR010989">
    <property type="entry name" value="SNARE"/>
</dbReference>
<dbReference type="GeneID" id="101893196"/>
<reference evidence="6" key="1">
    <citation type="submission" date="2020-05" db="UniProtKB">
        <authorList>
            <consortium name="EnsemblMetazoa"/>
        </authorList>
    </citation>
    <scope>IDENTIFICATION</scope>
    <source>
        <strain evidence="6">Aabys</strain>
    </source>
</reference>
<dbReference type="GO" id="GO:0006887">
    <property type="term" value="P:exocytosis"/>
    <property type="evidence" value="ECO:0007669"/>
    <property type="project" value="TreeGrafter"/>
</dbReference>
<dbReference type="RefSeq" id="XP_005181737.1">
    <property type="nucleotide sequence ID" value="XM_005181680.3"/>
</dbReference>
<dbReference type="InterPro" id="IPR000727">
    <property type="entry name" value="T_SNARE_dom"/>
</dbReference>
<evidence type="ECO:0000259" key="5">
    <source>
        <dbReference type="PROSITE" id="PS50192"/>
    </source>
</evidence>
<evidence type="ECO:0000256" key="1">
    <source>
        <dbReference type="ARBA" id="ARBA00004211"/>
    </source>
</evidence>
<dbReference type="GO" id="GO:0006886">
    <property type="term" value="P:intracellular protein transport"/>
    <property type="evidence" value="ECO:0007669"/>
    <property type="project" value="TreeGrafter"/>
</dbReference>
<dbReference type="VEuPathDB" id="VectorBase:MDOA014525"/>
<organism evidence="6">
    <name type="scientific">Musca domestica</name>
    <name type="common">House fly</name>
    <dbReference type="NCBI Taxonomy" id="7370"/>
    <lineage>
        <taxon>Eukaryota</taxon>
        <taxon>Metazoa</taxon>
        <taxon>Ecdysozoa</taxon>
        <taxon>Arthropoda</taxon>
        <taxon>Hexapoda</taxon>
        <taxon>Insecta</taxon>
        <taxon>Pterygota</taxon>
        <taxon>Neoptera</taxon>
        <taxon>Endopterygota</taxon>
        <taxon>Diptera</taxon>
        <taxon>Brachycera</taxon>
        <taxon>Muscomorpha</taxon>
        <taxon>Muscoidea</taxon>
        <taxon>Muscidae</taxon>
        <taxon>Musca</taxon>
    </lineage>
</organism>
<dbReference type="PANTHER" id="PTHR19957:SF307">
    <property type="entry name" value="PROTEIN SSO1-RELATED"/>
    <property type="match status" value="1"/>
</dbReference>
<dbReference type="PROSITE" id="PS50192">
    <property type="entry name" value="T_SNARE"/>
    <property type="match status" value="1"/>
</dbReference>
<feature type="coiled-coil region" evidence="3">
    <location>
        <begin position="182"/>
        <end position="209"/>
    </location>
</feature>
<evidence type="ECO:0000313" key="6">
    <source>
        <dbReference type="EnsemblMetazoa" id="MDOA014525-PA"/>
    </source>
</evidence>
<dbReference type="GO" id="GO:0048278">
    <property type="term" value="P:vesicle docking"/>
    <property type="evidence" value="ECO:0007669"/>
    <property type="project" value="TreeGrafter"/>
</dbReference>
<dbReference type="OrthoDB" id="10255013at2759"/>
<dbReference type="VEuPathDB" id="VectorBase:MDOMA2_017249"/>
<feature type="domain" description="T-SNARE coiled-coil homology" evidence="5">
    <location>
        <begin position="196"/>
        <end position="258"/>
    </location>
</feature>
<dbReference type="GO" id="GO:0005484">
    <property type="term" value="F:SNAP receptor activity"/>
    <property type="evidence" value="ECO:0007669"/>
    <property type="project" value="TreeGrafter"/>
</dbReference>
<sequence length="301" mass="35241">MIKDRLKELKGIASNGDTSEVDGAEDYVCVDLPTEKGPSFIEPLIKRYVDILKEFELMRENINKLKSMLEAKNSHLFNEDEFTKVRQTNLQISNRLIDRFKKLESKLPKANDFRTQARMQRALYYGYFHEYAVLWTQHEEVLQKYEHNLKRNLQMQSKILNCNLTDEEIETLIENKQTSLLMDNILADTEETKKQLKEIKDRLDDLLKLEKSIGEVHGLFLRLQNLVVEQGEVMQSIEKHFDDARDHIAEGNAQIKIAVALRKRNIVTKTKLIIIGGILLLLILLYIINSFHCFMFCKKKK</sequence>
<comment type="subcellular location">
    <subcellularLocation>
        <location evidence="1">Membrane</location>
        <topology evidence="1">Single-pass type IV membrane protein</topology>
    </subcellularLocation>
</comment>
<evidence type="ECO:0000313" key="7">
    <source>
        <dbReference type="Proteomes" id="UP001652621"/>
    </source>
</evidence>
<feature type="transmembrane region" description="Helical" evidence="4">
    <location>
        <begin position="272"/>
        <end position="297"/>
    </location>
</feature>
<dbReference type="GO" id="GO:0031201">
    <property type="term" value="C:SNARE complex"/>
    <property type="evidence" value="ECO:0007669"/>
    <property type="project" value="TreeGrafter"/>
</dbReference>
<keyword evidence="4" id="KW-0812">Transmembrane</keyword>
<dbReference type="AlphaFoldDB" id="A0A1I8NF19"/>
<comment type="similarity">
    <text evidence="2">Belongs to the syntaxin family.</text>
</comment>
<protein>
    <submittedName>
        <fullName evidence="8">Syntaxin-4-like</fullName>
    </submittedName>
</protein>
<dbReference type="SUPFAM" id="SSF47661">
    <property type="entry name" value="t-snare proteins"/>
    <property type="match status" value="1"/>
</dbReference>
<dbReference type="Gene3D" id="1.20.58.70">
    <property type="match status" value="1"/>
</dbReference>
<evidence type="ECO:0000256" key="4">
    <source>
        <dbReference type="SAM" id="Phobius"/>
    </source>
</evidence>
<dbReference type="Proteomes" id="UP001652621">
    <property type="component" value="Unplaced"/>
</dbReference>
<dbReference type="EnsemblMetazoa" id="MDOA014525-RA">
    <property type="protein sequence ID" value="MDOA014525-PA"/>
    <property type="gene ID" value="MDOA014525"/>
</dbReference>
<dbReference type="GO" id="GO:0006906">
    <property type="term" value="P:vesicle fusion"/>
    <property type="evidence" value="ECO:0007669"/>
    <property type="project" value="TreeGrafter"/>
</dbReference>
<dbReference type="SMART" id="SM00397">
    <property type="entry name" value="t_SNARE"/>
    <property type="match status" value="1"/>
</dbReference>
<evidence type="ECO:0000313" key="8">
    <source>
        <dbReference type="RefSeq" id="XP_005181737.1"/>
    </source>
</evidence>
<keyword evidence="4" id="KW-1133">Transmembrane helix</keyword>
<dbReference type="KEGG" id="mde:101893196"/>
<name>A0A1I8NF19_MUSDO</name>
<proteinExistence type="inferred from homology"/>
<keyword evidence="7" id="KW-1185">Reference proteome</keyword>
<keyword evidence="4" id="KW-0472">Membrane</keyword>
<evidence type="ECO:0000256" key="2">
    <source>
        <dbReference type="ARBA" id="ARBA00009063"/>
    </source>
</evidence>
<keyword evidence="3" id="KW-0175">Coiled coil</keyword>
<dbReference type="GO" id="GO:0000149">
    <property type="term" value="F:SNARE binding"/>
    <property type="evidence" value="ECO:0007669"/>
    <property type="project" value="TreeGrafter"/>
</dbReference>
<dbReference type="eggNOG" id="KOG0810">
    <property type="taxonomic scope" value="Eukaryota"/>
</dbReference>
<dbReference type="CDD" id="cd15848">
    <property type="entry name" value="SNARE_syntaxin1-like"/>
    <property type="match status" value="1"/>
</dbReference>
<accession>A0A1I8NF19</accession>
<dbReference type="GO" id="GO:0005886">
    <property type="term" value="C:plasma membrane"/>
    <property type="evidence" value="ECO:0007669"/>
    <property type="project" value="TreeGrafter"/>
</dbReference>
<dbReference type="STRING" id="7370.A0A1I8NF19"/>
<gene>
    <name evidence="6" type="primary">101893196</name>
    <name evidence="8" type="synonym">LOC101893196</name>
</gene>
<dbReference type="PANTHER" id="PTHR19957">
    <property type="entry name" value="SYNTAXIN"/>
    <property type="match status" value="1"/>
</dbReference>
<dbReference type="InterPro" id="IPR045242">
    <property type="entry name" value="Syntaxin"/>
</dbReference>
<evidence type="ECO:0000256" key="3">
    <source>
        <dbReference type="SAM" id="Coils"/>
    </source>
</evidence>
<dbReference type="GO" id="GO:0012505">
    <property type="term" value="C:endomembrane system"/>
    <property type="evidence" value="ECO:0007669"/>
    <property type="project" value="TreeGrafter"/>
</dbReference>
<reference evidence="8" key="2">
    <citation type="submission" date="2025-04" db="UniProtKB">
        <authorList>
            <consortium name="RefSeq"/>
        </authorList>
    </citation>
    <scope>IDENTIFICATION</scope>
    <source>
        <strain evidence="8">Aabys</strain>
    </source>
</reference>